<keyword evidence="5 7" id="KW-1133">Transmembrane helix</keyword>
<feature type="domain" description="RCK C-terminal" evidence="8">
    <location>
        <begin position="298"/>
        <end position="382"/>
    </location>
</feature>
<dbReference type="SUPFAM" id="SSF116726">
    <property type="entry name" value="TrkA C-terminal domain-like"/>
    <property type="match status" value="2"/>
</dbReference>
<dbReference type="EMBL" id="LS483476">
    <property type="protein sequence ID" value="SQI55569.1"/>
    <property type="molecule type" value="Genomic_DNA"/>
</dbReference>
<feature type="transmembrane region" description="Helical" evidence="7">
    <location>
        <begin position="92"/>
        <end position="115"/>
    </location>
</feature>
<gene>
    <name evidence="9" type="ORF">NCTC4824_01506</name>
</gene>
<keyword evidence="6 7" id="KW-0472">Membrane</keyword>
<feature type="transmembrane region" description="Helical" evidence="7">
    <location>
        <begin position="57"/>
        <end position="80"/>
    </location>
</feature>
<dbReference type="PROSITE" id="PS51202">
    <property type="entry name" value="RCK_C"/>
    <property type="match status" value="2"/>
</dbReference>
<dbReference type="STRING" id="1348624.GCA_001591545_00593"/>
<comment type="subcellular location">
    <subcellularLocation>
        <location evidence="1">Membrane</location>
        <topology evidence="1">Multi-pass membrane protein</topology>
    </subcellularLocation>
</comment>
<dbReference type="InterPro" id="IPR004680">
    <property type="entry name" value="Cit_transptr-like_dom"/>
</dbReference>
<keyword evidence="10" id="KW-1185">Reference proteome</keyword>
<feature type="transmembrane region" description="Helical" evidence="7">
    <location>
        <begin position="478"/>
        <end position="498"/>
    </location>
</feature>
<evidence type="ECO:0000256" key="5">
    <source>
        <dbReference type="ARBA" id="ARBA00022989"/>
    </source>
</evidence>
<dbReference type="Gene3D" id="3.30.70.1450">
    <property type="entry name" value="Regulator of K+ conductance, C-terminal domain"/>
    <property type="match status" value="2"/>
</dbReference>
<name>A0A2X4VYU6_LEDLE</name>
<accession>A0A2X4VYU6</accession>
<sequence>MTIEIGFVLLVIILMMLALVFEVSRPEIIVFTALSIFMLSGLLTVEEAIEGFSNEGMLTIALLFIIAAAIQKCGLVDRVVTKLLAGNKSDQWAIAKILTLVAGVSAFLNNTPIVVTLTPILRKWCEENNLSPSKFLLPLSYATILGGTLTLIGTSTTLVVHGMLLNLGIEGFSFFQTGVISIPAVILALVFIVTIGYKILPNHQVMTDTVREQSREYLSQMFVEDTFPYMNSSVEEAGLRSLKGLYLIEIIRDKEKLSPVKSTTIIKSGDRLIFTGLISTIVELEKMQGLRLETGSELTLNMLRNGNIQLVEAVVSHHSSLLYKRIKDSHFRSEFDAGVIAVHRHAERVVNKIGDITLKTGDTLLLLCGPDFEKKIKQSNDFYITTPLHTPPILEDQRKGWLSVIALVTMIILVTFHMISMFKAMTLVVILLLIIKVVTPEEAMKSVHFQVLLLIASAFGIGTALLKSGAATFLAEGIVHIIQPYGIMAIIVSIYILTNVLTEMITNSAAAVIMFPISIEIASQMQIDPIAIVLAITIASSASFSTPIGYQTNLIVYGPGGYKFKDYLKIGIPLNIIVMLSTITMIKIICF</sequence>
<dbReference type="RefSeq" id="WP_066140812.1">
    <property type="nucleotide sequence ID" value="NZ_CBCSGM010000001.1"/>
</dbReference>
<feature type="domain" description="RCK C-terminal" evidence="8">
    <location>
        <begin position="203"/>
        <end position="290"/>
    </location>
</feature>
<evidence type="ECO:0000256" key="7">
    <source>
        <dbReference type="SAM" id="Phobius"/>
    </source>
</evidence>
<dbReference type="GO" id="GO:0008324">
    <property type="term" value="F:monoatomic cation transmembrane transporter activity"/>
    <property type="evidence" value="ECO:0007669"/>
    <property type="project" value="InterPro"/>
</dbReference>
<keyword evidence="2" id="KW-0813">Transport</keyword>
<keyword evidence="4" id="KW-0677">Repeat</keyword>
<evidence type="ECO:0000259" key="8">
    <source>
        <dbReference type="PROSITE" id="PS51202"/>
    </source>
</evidence>
<reference evidence="9 10" key="1">
    <citation type="submission" date="2018-06" db="EMBL/GenBank/DDBJ databases">
        <authorList>
            <consortium name="Pathogen Informatics"/>
            <person name="Doyle S."/>
        </authorList>
    </citation>
    <scope>NUCLEOTIDE SEQUENCE [LARGE SCALE GENOMIC DNA]</scope>
    <source>
        <strain evidence="9 10">NCTC4824</strain>
    </source>
</reference>
<organism evidence="9 10">
    <name type="scientific">Lederbergia lenta</name>
    <name type="common">Bacillus lentus</name>
    <dbReference type="NCBI Taxonomy" id="1467"/>
    <lineage>
        <taxon>Bacteria</taxon>
        <taxon>Bacillati</taxon>
        <taxon>Bacillota</taxon>
        <taxon>Bacilli</taxon>
        <taxon>Bacillales</taxon>
        <taxon>Bacillaceae</taxon>
        <taxon>Lederbergia</taxon>
    </lineage>
</organism>
<evidence type="ECO:0000256" key="6">
    <source>
        <dbReference type="ARBA" id="ARBA00023136"/>
    </source>
</evidence>
<dbReference type="InterPro" id="IPR036721">
    <property type="entry name" value="RCK_C_sf"/>
</dbReference>
<feature type="transmembrane region" description="Helical" evidence="7">
    <location>
        <begin position="174"/>
        <end position="197"/>
    </location>
</feature>
<evidence type="ECO:0000256" key="4">
    <source>
        <dbReference type="ARBA" id="ARBA00022737"/>
    </source>
</evidence>
<evidence type="ECO:0000313" key="10">
    <source>
        <dbReference type="Proteomes" id="UP000249134"/>
    </source>
</evidence>
<dbReference type="Pfam" id="PF02080">
    <property type="entry name" value="TrkA_C"/>
    <property type="match status" value="1"/>
</dbReference>
<dbReference type="InterPro" id="IPR031312">
    <property type="entry name" value="Na/sul_symport_CS"/>
</dbReference>
<dbReference type="PANTHER" id="PTHR43652">
    <property type="entry name" value="BASIC AMINO ACID ANTIPORTER YFCC-RELATED"/>
    <property type="match status" value="1"/>
</dbReference>
<keyword evidence="3 7" id="KW-0812">Transmembrane</keyword>
<evidence type="ECO:0000256" key="3">
    <source>
        <dbReference type="ARBA" id="ARBA00022692"/>
    </source>
</evidence>
<feature type="transmembrane region" description="Helical" evidence="7">
    <location>
        <begin position="530"/>
        <end position="550"/>
    </location>
</feature>
<dbReference type="PROSITE" id="PS01271">
    <property type="entry name" value="NA_SULFATE"/>
    <property type="match status" value="1"/>
</dbReference>
<evidence type="ECO:0000256" key="2">
    <source>
        <dbReference type="ARBA" id="ARBA00022448"/>
    </source>
</evidence>
<proteinExistence type="predicted"/>
<feature type="transmembrane region" description="Helical" evidence="7">
    <location>
        <begin position="135"/>
        <end position="154"/>
    </location>
</feature>
<feature type="transmembrane region" description="Helical" evidence="7">
    <location>
        <begin position="5"/>
        <end position="22"/>
    </location>
</feature>
<dbReference type="AlphaFoldDB" id="A0A2X4VYU6"/>
<protein>
    <submittedName>
        <fullName evidence="9">TrkA-C domain-containing protein</fullName>
    </submittedName>
</protein>
<dbReference type="InterPro" id="IPR006037">
    <property type="entry name" value="RCK_C"/>
</dbReference>
<dbReference type="KEGG" id="blen:NCTC4824_01506"/>
<feature type="transmembrane region" description="Helical" evidence="7">
    <location>
        <begin position="447"/>
        <end position="466"/>
    </location>
</feature>
<dbReference type="GO" id="GO:0005886">
    <property type="term" value="C:plasma membrane"/>
    <property type="evidence" value="ECO:0007669"/>
    <property type="project" value="TreeGrafter"/>
</dbReference>
<dbReference type="Proteomes" id="UP000249134">
    <property type="component" value="Chromosome 1"/>
</dbReference>
<dbReference type="GO" id="GO:0006813">
    <property type="term" value="P:potassium ion transport"/>
    <property type="evidence" value="ECO:0007669"/>
    <property type="project" value="InterPro"/>
</dbReference>
<dbReference type="Pfam" id="PF03600">
    <property type="entry name" value="CitMHS"/>
    <property type="match status" value="1"/>
</dbReference>
<feature type="transmembrane region" description="Helical" evidence="7">
    <location>
        <begin position="404"/>
        <end position="435"/>
    </location>
</feature>
<feature type="transmembrane region" description="Helical" evidence="7">
    <location>
        <begin position="28"/>
        <end position="45"/>
    </location>
</feature>
<dbReference type="InterPro" id="IPR051679">
    <property type="entry name" value="DASS-Related_Transporters"/>
</dbReference>
<feature type="transmembrane region" description="Helical" evidence="7">
    <location>
        <begin position="570"/>
        <end position="590"/>
    </location>
</feature>
<dbReference type="PANTHER" id="PTHR43652:SF2">
    <property type="entry name" value="BASIC AMINO ACID ANTIPORTER YFCC-RELATED"/>
    <property type="match status" value="1"/>
</dbReference>
<evidence type="ECO:0000313" key="9">
    <source>
        <dbReference type="EMBL" id="SQI55569.1"/>
    </source>
</evidence>
<evidence type="ECO:0000256" key="1">
    <source>
        <dbReference type="ARBA" id="ARBA00004141"/>
    </source>
</evidence>